<evidence type="ECO:0000256" key="2">
    <source>
        <dbReference type="SAM" id="MobiDB-lite"/>
    </source>
</evidence>
<reference evidence="3" key="1">
    <citation type="journal article" date="2020" name="bioRxiv">
        <title>Comparative genomics of Chlamydomonas.</title>
        <authorList>
            <person name="Craig R.J."/>
            <person name="Hasan A.R."/>
            <person name="Ness R.W."/>
            <person name="Keightley P.D."/>
        </authorList>
    </citation>
    <scope>NUCLEOTIDE SEQUENCE</scope>
    <source>
        <strain evidence="3">CCAP 11/70</strain>
    </source>
</reference>
<keyword evidence="4" id="KW-1185">Reference proteome</keyword>
<name>A0A835Y4P0_9CHLO</name>
<gene>
    <name evidence="3" type="ORF">HYH03_006722</name>
</gene>
<evidence type="ECO:0000256" key="1">
    <source>
        <dbReference type="ARBA" id="ARBA00007879"/>
    </source>
</evidence>
<dbReference type="Gene3D" id="2.60.120.590">
    <property type="entry name" value="Alpha-ketoglutarate-dependent dioxygenase AlkB-like"/>
    <property type="match status" value="1"/>
</dbReference>
<dbReference type="Proteomes" id="UP000612055">
    <property type="component" value="Unassembled WGS sequence"/>
</dbReference>
<accession>A0A835Y4P0</accession>
<sequence>MAARRLLGLIGGGGLAAAAGAYVWAQPTYNATPSAHEPITREQCELLRTVPDGRPVTPEKNPGARAFKDLFTPQEMAALKAELMPISRQYGINLIQPVHAAIYKWQMSYMIRPPPVNMLRVTGRPEHPDQRRPWGYREALDEAALPPQIRACCQRLRSLPGLRLGRLNDVTLNYRHSGFLRLDPHLDPELDGENVFIISVDGAATLTLSPQNYYQVTKALSALSMDERDVVRSESERSWTPHDLDALLPPGAALHLSADARWRWLHGSRLGVEAPAPGPGLASVGASGPGPASGSAAALAGVPAGQGSRGQGAEGKEAGRGRGGAGAGPGRPPTQMLHWWGRPDDLYGPTPERLSIVFAFSAPDDPSVDPGWRPPAAK</sequence>
<comment type="similarity">
    <text evidence="1">Belongs to the alkB family.</text>
</comment>
<evidence type="ECO:0000313" key="3">
    <source>
        <dbReference type="EMBL" id="KAG2495112.1"/>
    </source>
</evidence>
<feature type="compositionally biased region" description="Low complexity" evidence="2">
    <location>
        <begin position="281"/>
        <end position="305"/>
    </location>
</feature>
<dbReference type="AlphaFoldDB" id="A0A835Y4P0"/>
<organism evidence="3 4">
    <name type="scientific">Edaphochlamys debaryana</name>
    <dbReference type="NCBI Taxonomy" id="47281"/>
    <lineage>
        <taxon>Eukaryota</taxon>
        <taxon>Viridiplantae</taxon>
        <taxon>Chlorophyta</taxon>
        <taxon>core chlorophytes</taxon>
        <taxon>Chlorophyceae</taxon>
        <taxon>CS clade</taxon>
        <taxon>Chlamydomonadales</taxon>
        <taxon>Chlamydomonadales incertae sedis</taxon>
        <taxon>Edaphochlamys</taxon>
    </lineage>
</organism>
<dbReference type="InterPro" id="IPR037151">
    <property type="entry name" value="AlkB-like_sf"/>
</dbReference>
<feature type="region of interest" description="Disordered" evidence="2">
    <location>
        <begin position="281"/>
        <end position="344"/>
    </location>
</feature>
<protein>
    <submittedName>
        <fullName evidence="3">Uncharacterized protein</fullName>
    </submittedName>
</protein>
<dbReference type="OrthoDB" id="412814at2759"/>
<dbReference type="EMBL" id="JAEHOE010000026">
    <property type="protein sequence ID" value="KAG2495112.1"/>
    <property type="molecule type" value="Genomic_DNA"/>
</dbReference>
<proteinExistence type="inferred from homology"/>
<comment type="caution">
    <text evidence="3">The sequence shown here is derived from an EMBL/GenBank/DDBJ whole genome shotgun (WGS) entry which is preliminary data.</text>
</comment>
<dbReference type="SUPFAM" id="SSF51197">
    <property type="entry name" value="Clavaminate synthase-like"/>
    <property type="match status" value="1"/>
</dbReference>
<evidence type="ECO:0000313" key="4">
    <source>
        <dbReference type="Proteomes" id="UP000612055"/>
    </source>
</evidence>